<evidence type="ECO:0000313" key="7">
    <source>
        <dbReference type="Proteomes" id="UP000322000"/>
    </source>
</evidence>
<evidence type="ECO:0000256" key="3">
    <source>
        <dbReference type="ARBA" id="ARBA00022900"/>
    </source>
</evidence>
<gene>
    <name evidence="8" type="primary">LOC113495378</name>
</gene>
<sequence length="438" mass="49281">MQNLGPIACQNRILTLARFYLLFIIASNMPIEIIFHCATYTFDVNFSATTSIPTPPSPNDTCVANAVEALVLGNLDFTPKVLDSLRQRNDGDVFVGGVAILFMMSQLALYASNAASQQILNAMRFNDTEQIRCLFAAFGGGPKRRAREVDLNLYTFSKIYAGNDYPLTTQAQDEIQELFDVGPENVDFNAPGSAEKINDEVARNMNNTVVDFIEPEILPYFDSLLMLDAFYLKGEWLKPFNYKDTQFRYFFGANNIVRKPTMYQRGTFLYYDSEKLGCQIMKLLYKADPDFKVAFLLPRSTHGLPDLINRLKNGDDAAEAFYALREQEIDVYIPKFDVTMANQLKIPTQDAGINLIFNNATAGLESIVTCNQPYVSEILQQLTYQIDETGVGSITGIAVSSQQTSQSSHHVPVFRANRPFVYYLFYKRLLLAAGTVTY</sequence>
<keyword evidence="2" id="KW-0646">Protease inhibitor</keyword>
<dbReference type="InterPro" id="IPR000215">
    <property type="entry name" value="Serpin_fam"/>
</dbReference>
<evidence type="ECO:0000259" key="6">
    <source>
        <dbReference type="SMART" id="SM00093"/>
    </source>
</evidence>
<evidence type="ECO:0000313" key="8">
    <source>
        <dbReference type="RefSeq" id="XP_026729869.1"/>
    </source>
</evidence>
<organism evidence="7 8">
    <name type="scientific">Trichoplusia ni</name>
    <name type="common">Cabbage looper</name>
    <dbReference type="NCBI Taxonomy" id="7111"/>
    <lineage>
        <taxon>Eukaryota</taxon>
        <taxon>Metazoa</taxon>
        <taxon>Ecdysozoa</taxon>
        <taxon>Arthropoda</taxon>
        <taxon>Hexapoda</taxon>
        <taxon>Insecta</taxon>
        <taxon>Pterygota</taxon>
        <taxon>Neoptera</taxon>
        <taxon>Endopterygota</taxon>
        <taxon>Lepidoptera</taxon>
        <taxon>Glossata</taxon>
        <taxon>Ditrysia</taxon>
        <taxon>Noctuoidea</taxon>
        <taxon>Noctuidae</taxon>
        <taxon>Plusiinae</taxon>
        <taxon>Trichoplusia</taxon>
    </lineage>
</organism>
<dbReference type="GeneID" id="113495378"/>
<evidence type="ECO:0000256" key="4">
    <source>
        <dbReference type="RuleBase" id="RU000411"/>
    </source>
</evidence>
<feature type="transmembrane region" description="Helical" evidence="5">
    <location>
        <begin position="93"/>
        <end position="111"/>
    </location>
</feature>
<evidence type="ECO:0000256" key="2">
    <source>
        <dbReference type="ARBA" id="ARBA00022690"/>
    </source>
</evidence>
<comment type="similarity">
    <text evidence="1 4">Belongs to the serpin family.</text>
</comment>
<protein>
    <submittedName>
        <fullName evidence="8">Antichymotrypsin-2-like isoform X1</fullName>
    </submittedName>
</protein>
<dbReference type="InterPro" id="IPR023796">
    <property type="entry name" value="Serpin_dom"/>
</dbReference>
<dbReference type="PANTHER" id="PTHR11461:SF211">
    <property type="entry name" value="GH10112P-RELATED"/>
    <property type="match status" value="1"/>
</dbReference>
<evidence type="ECO:0000256" key="1">
    <source>
        <dbReference type="ARBA" id="ARBA00009500"/>
    </source>
</evidence>
<dbReference type="SUPFAM" id="SSF56574">
    <property type="entry name" value="Serpins"/>
    <property type="match status" value="1"/>
</dbReference>
<dbReference type="RefSeq" id="XP_026729869.1">
    <property type="nucleotide sequence ID" value="XM_026874068.1"/>
</dbReference>
<dbReference type="GO" id="GO:0004867">
    <property type="term" value="F:serine-type endopeptidase inhibitor activity"/>
    <property type="evidence" value="ECO:0007669"/>
    <property type="project" value="UniProtKB-KW"/>
</dbReference>
<keyword evidence="5" id="KW-0472">Membrane</keyword>
<evidence type="ECO:0000256" key="5">
    <source>
        <dbReference type="SAM" id="Phobius"/>
    </source>
</evidence>
<dbReference type="Proteomes" id="UP000322000">
    <property type="component" value="Chromosome 6"/>
</dbReference>
<keyword evidence="7" id="KW-1185">Reference proteome</keyword>
<dbReference type="Gene3D" id="2.30.39.10">
    <property type="entry name" value="Alpha-1-antitrypsin, domain 1"/>
    <property type="match status" value="1"/>
</dbReference>
<proteinExistence type="inferred from homology"/>
<dbReference type="InParanoid" id="A0A7E5VNH2"/>
<dbReference type="GO" id="GO:0005615">
    <property type="term" value="C:extracellular space"/>
    <property type="evidence" value="ECO:0007669"/>
    <property type="project" value="InterPro"/>
</dbReference>
<feature type="transmembrane region" description="Helical" evidence="5">
    <location>
        <begin position="20"/>
        <end position="42"/>
    </location>
</feature>
<reference evidence="8" key="1">
    <citation type="submission" date="2025-08" db="UniProtKB">
        <authorList>
            <consortium name="RefSeq"/>
        </authorList>
    </citation>
    <scope>IDENTIFICATION</scope>
</reference>
<dbReference type="AlphaFoldDB" id="A0A7E5VNH2"/>
<dbReference type="Pfam" id="PF00079">
    <property type="entry name" value="Serpin"/>
    <property type="match status" value="1"/>
</dbReference>
<dbReference type="PANTHER" id="PTHR11461">
    <property type="entry name" value="SERINE PROTEASE INHIBITOR, SERPIN"/>
    <property type="match status" value="1"/>
</dbReference>
<dbReference type="InterPro" id="IPR042178">
    <property type="entry name" value="Serpin_sf_1"/>
</dbReference>
<feature type="domain" description="Serpin" evidence="6">
    <location>
        <begin position="82"/>
        <end position="438"/>
    </location>
</feature>
<keyword evidence="5" id="KW-1133">Transmembrane helix</keyword>
<keyword evidence="5" id="KW-0812">Transmembrane</keyword>
<dbReference type="Gene3D" id="3.30.497.10">
    <property type="entry name" value="Antithrombin, subunit I, domain 2"/>
    <property type="match status" value="1"/>
</dbReference>
<dbReference type="OrthoDB" id="671595at2759"/>
<name>A0A7E5VNH2_TRINI</name>
<keyword evidence="3" id="KW-0722">Serine protease inhibitor</keyword>
<dbReference type="SMART" id="SM00093">
    <property type="entry name" value="SERPIN"/>
    <property type="match status" value="1"/>
</dbReference>
<dbReference type="InterPro" id="IPR036186">
    <property type="entry name" value="Serpin_sf"/>
</dbReference>
<dbReference type="KEGG" id="tnl:113495378"/>
<dbReference type="InterPro" id="IPR042185">
    <property type="entry name" value="Serpin_sf_2"/>
</dbReference>
<accession>A0A7E5VNH2</accession>